<accession>A0A8H6IV21</accession>
<name>A0A8H6IV21_9PEZI</name>
<proteinExistence type="predicted"/>
<organism evidence="2 3">
    <name type="scientific">Colletotrichum musicola</name>
    <dbReference type="NCBI Taxonomy" id="2175873"/>
    <lineage>
        <taxon>Eukaryota</taxon>
        <taxon>Fungi</taxon>
        <taxon>Dikarya</taxon>
        <taxon>Ascomycota</taxon>
        <taxon>Pezizomycotina</taxon>
        <taxon>Sordariomycetes</taxon>
        <taxon>Hypocreomycetidae</taxon>
        <taxon>Glomerellales</taxon>
        <taxon>Glomerellaceae</taxon>
        <taxon>Colletotrichum</taxon>
        <taxon>Colletotrichum orchidearum species complex</taxon>
    </lineage>
</organism>
<protein>
    <submittedName>
        <fullName evidence="2">Uncharacterized protein</fullName>
    </submittedName>
</protein>
<comment type="caution">
    <text evidence="2">The sequence shown here is derived from an EMBL/GenBank/DDBJ whole genome shotgun (WGS) entry which is preliminary data.</text>
</comment>
<gene>
    <name evidence="2" type="ORF">CMUS01_15597</name>
</gene>
<dbReference type="AlphaFoldDB" id="A0A8H6IV21"/>
<dbReference type="EMBL" id="WIGM01001358">
    <property type="protein sequence ID" value="KAF6800136.1"/>
    <property type="molecule type" value="Genomic_DNA"/>
</dbReference>
<evidence type="ECO:0000256" key="1">
    <source>
        <dbReference type="SAM" id="MobiDB-lite"/>
    </source>
</evidence>
<evidence type="ECO:0000313" key="2">
    <source>
        <dbReference type="EMBL" id="KAF6800136.1"/>
    </source>
</evidence>
<feature type="region of interest" description="Disordered" evidence="1">
    <location>
        <begin position="30"/>
        <end position="52"/>
    </location>
</feature>
<sequence length="86" mass="9446">MAVLPPGRLLLTSCLRSRARGVCWQPRSSRYVTASPPTPRASSGPGVALRSKSTVTRVRSTYMEHGYGKCRRPASRWPRLPPAAPE</sequence>
<evidence type="ECO:0000313" key="3">
    <source>
        <dbReference type="Proteomes" id="UP000639643"/>
    </source>
</evidence>
<reference evidence="2" key="1">
    <citation type="journal article" date="2020" name="Phytopathology">
        <title>Genome Sequence Resources of Colletotrichum truncatum, C. plurivorum, C. musicola, and C. sojae: Four Species Pathogenic to Soybean (Glycine max).</title>
        <authorList>
            <person name="Rogerio F."/>
            <person name="Boufleur T.R."/>
            <person name="Ciampi-Guillardi M."/>
            <person name="Sukno S.A."/>
            <person name="Thon M.R."/>
            <person name="Massola Junior N.S."/>
            <person name="Baroncelli R."/>
        </authorList>
    </citation>
    <scope>NUCLEOTIDE SEQUENCE</scope>
    <source>
        <strain evidence="2">LFN0074</strain>
    </source>
</reference>
<dbReference type="Proteomes" id="UP000639643">
    <property type="component" value="Unassembled WGS sequence"/>
</dbReference>
<keyword evidence="3" id="KW-1185">Reference proteome</keyword>